<name>A0AAD7DDP7_MYCRO</name>
<feature type="region of interest" description="Disordered" evidence="1">
    <location>
        <begin position="14"/>
        <end position="44"/>
    </location>
</feature>
<gene>
    <name evidence="2" type="ORF">B0H17DRAFT_1135410</name>
</gene>
<dbReference type="Proteomes" id="UP001221757">
    <property type="component" value="Unassembled WGS sequence"/>
</dbReference>
<comment type="caution">
    <text evidence="2">The sequence shown here is derived from an EMBL/GenBank/DDBJ whole genome shotgun (WGS) entry which is preliminary data.</text>
</comment>
<dbReference type="EMBL" id="JARKIE010000076">
    <property type="protein sequence ID" value="KAJ7688869.1"/>
    <property type="molecule type" value="Genomic_DNA"/>
</dbReference>
<reference evidence="2" key="1">
    <citation type="submission" date="2023-03" db="EMBL/GenBank/DDBJ databases">
        <title>Massive genome expansion in bonnet fungi (Mycena s.s.) driven by repeated elements and novel gene families across ecological guilds.</title>
        <authorList>
            <consortium name="Lawrence Berkeley National Laboratory"/>
            <person name="Harder C.B."/>
            <person name="Miyauchi S."/>
            <person name="Viragh M."/>
            <person name="Kuo A."/>
            <person name="Thoen E."/>
            <person name="Andreopoulos B."/>
            <person name="Lu D."/>
            <person name="Skrede I."/>
            <person name="Drula E."/>
            <person name="Henrissat B."/>
            <person name="Morin E."/>
            <person name="Kohler A."/>
            <person name="Barry K."/>
            <person name="LaButti K."/>
            <person name="Morin E."/>
            <person name="Salamov A."/>
            <person name="Lipzen A."/>
            <person name="Mereny Z."/>
            <person name="Hegedus B."/>
            <person name="Baldrian P."/>
            <person name="Stursova M."/>
            <person name="Weitz H."/>
            <person name="Taylor A."/>
            <person name="Grigoriev I.V."/>
            <person name="Nagy L.G."/>
            <person name="Martin F."/>
            <person name="Kauserud H."/>
        </authorList>
    </citation>
    <scope>NUCLEOTIDE SEQUENCE</scope>
    <source>
        <strain evidence="2">CBHHK067</strain>
    </source>
</reference>
<organism evidence="2 3">
    <name type="scientific">Mycena rosella</name>
    <name type="common">Pink bonnet</name>
    <name type="synonym">Agaricus rosellus</name>
    <dbReference type="NCBI Taxonomy" id="1033263"/>
    <lineage>
        <taxon>Eukaryota</taxon>
        <taxon>Fungi</taxon>
        <taxon>Dikarya</taxon>
        <taxon>Basidiomycota</taxon>
        <taxon>Agaricomycotina</taxon>
        <taxon>Agaricomycetes</taxon>
        <taxon>Agaricomycetidae</taxon>
        <taxon>Agaricales</taxon>
        <taxon>Marasmiineae</taxon>
        <taxon>Mycenaceae</taxon>
        <taxon>Mycena</taxon>
    </lineage>
</organism>
<protein>
    <submittedName>
        <fullName evidence="2">Uncharacterized protein</fullName>
    </submittedName>
</protein>
<evidence type="ECO:0000313" key="3">
    <source>
        <dbReference type="Proteomes" id="UP001221757"/>
    </source>
</evidence>
<evidence type="ECO:0000313" key="2">
    <source>
        <dbReference type="EMBL" id="KAJ7688869.1"/>
    </source>
</evidence>
<keyword evidence="3" id="KW-1185">Reference proteome</keyword>
<accession>A0AAD7DDP7</accession>
<evidence type="ECO:0000256" key="1">
    <source>
        <dbReference type="SAM" id="MobiDB-lite"/>
    </source>
</evidence>
<dbReference type="AlphaFoldDB" id="A0AAD7DDP7"/>
<proteinExistence type="predicted"/>
<sequence length="356" mass="39367">MDRGQLQLHKLTQRMQSCPSSVPFELEPAADPQRRRAGEQRASSAVISSDGKYGSLKALRTEYVRLISVDAAKSCKRWQRRHGRRVDWGDSMQTLEPDVFEGIGGGGDYVVALFPMGENATLCKFARQKANSGRAKIMHSRRELESTNCWREIIEGGAVTDNPGMSRAMTMQNDTTGAEETRMARTGRGRSRMNRICSSNSRCPRMKSKITSADRKPSRPGGGVGCSPECKSAYICQFVKQALEILGHDTPQREFLAYVATCGESARRVRNAANGRIFARNQNRRERGEEDAVAHRPEIGGHQGAGLQGFEIHDRADGVKSPCGKVVVMMPYRIRLGADALGNMVHVIESRRVTSP</sequence>